<feature type="domain" description="DUF4123" evidence="1">
    <location>
        <begin position="21"/>
        <end position="148"/>
    </location>
</feature>
<accession>A0A6J5GSW9</accession>
<dbReference type="EMBL" id="CADIKL010000039">
    <property type="protein sequence ID" value="CAB3803127.1"/>
    <property type="molecule type" value="Genomic_DNA"/>
</dbReference>
<dbReference type="AlphaFoldDB" id="A0A6J5GSW9"/>
<sequence>MQPTIQELIELTQPQQDERRYVLVDLAQLTPEQLRLLPANGLPASARLFSHDPILEGQRDIGPALLDLTGAEDPAHDSHALFASLAESGHTTAQASWLTSAARQDLLAQHFARYLKVALPDQRRALLRFYDAWLLPRFVRVLSPAQWDDFMRYTSRWHAMQPDGAWADLHQRPAQFAVESGDAPPAAPIAPATPWPMSEIQHQMMVYAGLPGSVMRRYFDEHPKQAAQRTRAEIYGESTQTMRAAARHGVGAIDDLEAIMMIGLLNGPAFADLPAVREQLARLESGAEFEQVLTRLAVIRS</sequence>
<evidence type="ECO:0000313" key="3">
    <source>
        <dbReference type="Proteomes" id="UP000494119"/>
    </source>
</evidence>
<reference evidence="2 3" key="1">
    <citation type="submission" date="2020-04" db="EMBL/GenBank/DDBJ databases">
        <authorList>
            <person name="De Canck E."/>
        </authorList>
    </citation>
    <scope>NUCLEOTIDE SEQUENCE [LARGE SCALE GENOMIC DNA]</scope>
    <source>
        <strain evidence="2 3">LMG 28688</strain>
    </source>
</reference>
<proteinExistence type="predicted"/>
<evidence type="ECO:0000259" key="1">
    <source>
        <dbReference type="Pfam" id="PF13503"/>
    </source>
</evidence>
<organism evidence="2 3">
    <name type="scientific">Paraburkholderia caffeinitolerans</name>
    <dbReference type="NCBI Taxonomy" id="1723730"/>
    <lineage>
        <taxon>Bacteria</taxon>
        <taxon>Pseudomonadati</taxon>
        <taxon>Pseudomonadota</taxon>
        <taxon>Betaproteobacteria</taxon>
        <taxon>Burkholderiales</taxon>
        <taxon>Burkholderiaceae</taxon>
        <taxon>Paraburkholderia</taxon>
    </lineage>
</organism>
<protein>
    <recommendedName>
        <fullName evidence="1">DUF4123 domain-containing protein</fullName>
    </recommendedName>
</protein>
<dbReference type="Pfam" id="PF13503">
    <property type="entry name" value="DUF4123"/>
    <property type="match status" value="1"/>
</dbReference>
<name>A0A6J5GSW9_9BURK</name>
<gene>
    <name evidence="2" type="ORF">LMG28688_05711</name>
</gene>
<dbReference type="RefSeq" id="WP_175197524.1">
    <property type="nucleotide sequence ID" value="NZ_CADIKL010000039.1"/>
</dbReference>
<evidence type="ECO:0000313" key="2">
    <source>
        <dbReference type="EMBL" id="CAB3803127.1"/>
    </source>
</evidence>
<keyword evidence="3" id="KW-1185">Reference proteome</keyword>
<dbReference type="Proteomes" id="UP000494119">
    <property type="component" value="Unassembled WGS sequence"/>
</dbReference>
<dbReference type="InterPro" id="IPR025391">
    <property type="entry name" value="DUF4123"/>
</dbReference>